<gene>
    <name evidence="1" type="ORF">NTJ_04008</name>
</gene>
<protein>
    <submittedName>
        <fullName evidence="1">Uncharacterized protein</fullName>
    </submittedName>
</protein>
<accession>A0ABN7AJZ5</accession>
<evidence type="ECO:0000313" key="1">
    <source>
        <dbReference type="EMBL" id="BES91200.1"/>
    </source>
</evidence>
<proteinExistence type="predicted"/>
<dbReference type="Proteomes" id="UP001307889">
    <property type="component" value="Chromosome 2"/>
</dbReference>
<sequence>MEIQATWCSDSSSSRAPFGSQSEFEATLVLAFSPRVQVCEVLNSGKTSGRREENIYADRQLCETFHSCSD</sequence>
<reference evidence="1 2" key="1">
    <citation type="submission" date="2023-09" db="EMBL/GenBank/DDBJ databases">
        <title>Nesidiocoris tenuis whole genome shotgun sequence.</title>
        <authorList>
            <person name="Shibata T."/>
            <person name="Shimoda M."/>
            <person name="Kobayashi T."/>
            <person name="Uehara T."/>
        </authorList>
    </citation>
    <scope>NUCLEOTIDE SEQUENCE [LARGE SCALE GENOMIC DNA]</scope>
    <source>
        <strain evidence="1 2">Japan</strain>
    </source>
</reference>
<keyword evidence="2" id="KW-1185">Reference proteome</keyword>
<name>A0ABN7AJZ5_9HEMI</name>
<evidence type="ECO:0000313" key="2">
    <source>
        <dbReference type="Proteomes" id="UP001307889"/>
    </source>
</evidence>
<dbReference type="EMBL" id="AP028910">
    <property type="protein sequence ID" value="BES91200.1"/>
    <property type="molecule type" value="Genomic_DNA"/>
</dbReference>
<organism evidence="1 2">
    <name type="scientific">Nesidiocoris tenuis</name>
    <dbReference type="NCBI Taxonomy" id="355587"/>
    <lineage>
        <taxon>Eukaryota</taxon>
        <taxon>Metazoa</taxon>
        <taxon>Ecdysozoa</taxon>
        <taxon>Arthropoda</taxon>
        <taxon>Hexapoda</taxon>
        <taxon>Insecta</taxon>
        <taxon>Pterygota</taxon>
        <taxon>Neoptera</taxon>
        <taxon>Paraneoptera</taxon>
        <taxon>Hemiptera</taxon>
        <taxon>Heteroptera</taxon>
        <taxon>Panheteroptera</taxon>
        <taxon>Cimicomorpha</taxon>
        <taxon>Miridae</taxon>
        <taxon>Dicyphina</taxon>
        <taxon>Nesidiocoris</taxon>
    </lineage>
</organism>